<accession>A0A6B0U6G0</accession>
<evidence type="ECO:0000313" key="1">
    <source>
        <dbReference type="EMBL" id="MXU84260.1"/>
    </source>
</evidence>
<dbReference type="AlphaFoldDB" id="A0A6B0U6G0"/>
<reference evidence="1" key="1">
    <citation type="submission" date="2019-12" db="EMBL/GenBank/DDBJ databases">
        <title>An insight into the sialome of adult female Ixodes ricinus ticks feeding for 6 days.</title>
        <authorList>
            <person name="Perner J."/>
            <person name="Ribeiro J.M.C."/>
        </authorList>
    </citation>
    <scope>NUCLEOTIDE SEQUENCE</scope>
    <source>
        <strain evidence="1">Semi-engorged</strain>
        <tissue evidence="1">Salivary glands</tissue>
    </source>
</reference>
<sequence>MRAPFLSSFFSLGARFPMGRAGDAAGAALVGPSCAVSALPSPGSVAFRGRPTAFRACLAARPLRALLAAARVPESALAPR</sequence>
<proteinExistence type="predicted"/>
<protein>
    <submittedName>
        <fullName evidence="1">Putative secreted protein</fullName>
    </submittedName>
</protein>
<dbReference type="EMBL" id="GIFC01002177">
    <property type="protein sequence ID" value="MXU84260.1"/>
    <property type="molecule type" value="Transcribed_RNA"/>
</dbReference>
<organism evidence="1">
    <name type="scientific">Ixodes ricinus</name>
    <name type="common">Common tick</name>
    <name type="synonym">Acarus ricinus</name>
    <dbReference type="NCBI Taxonomy" id="34613"/>
    <lineage>
        <taxon>Eukaryota</taxon>
        <taxon>Metazoa</taxon>
        <taxon>Ecdysozoa</taxon>
        <taxon>Arthropoda</taxon>
        <taxon>Chelicerata</taxon>
        <taxon>Arachnida</taxon>
        <taxon>Acari</taxon>
        <taxon>Parasitiformes</taxon>
        <taxon>Ixodida</taxon>
        <taxon>Ixodoidea</taxon>
        <taxon>Ixodidae</taxon>
        <taxon>Ixodinae</taxon>
        <taxon>Ixodes</taxon>
    </lineage>
</organism>
<name>A0A6B0U6G0_IXORI</name>